<reference evidence="1" key="1">
    <citation type="submission" date="2020-10" db="EMBL/GenBank/DDBJ databases">
        <authorList>
            <person name="Gilroy R."/>
        </authorList>
    </citation>
    <scope>NUCLEOTIDE SEQUENCE</scope>
    <source>
        <strain evidence="1">10406</strain>
    </source>
</reference>
<dbReference type="EMBL" id="DVOE01000011">
    <property type="protein sequence ID" value="HIU98391.1"/>
    <property type="molecule type" value="Genomic_DNA"/>
</dbReference>
<evidence type="ECO:0000313" key="1">
    <source>
        <dbReference type="EMBL" id="HIU98391.1"/>
    </source>
</evidence>
<dbReference type="Proteomes" id="UP000886857">
    <property type="component" value="Unassembled WGS sequence"/>
</dbReference>
<dbReference type="InterPro" id="IPR025373">
    <property type="entry name" value="DUF4363"/>
</dbReference>
<protein>
    <submittedName>
        <fullName evidence="1">DUF4363 family protein</fullName>
    </submittedName>
</protein>
<comment type="caution">
    <text evidence="1">The sequence shown here is derived from an EMBL/GenBank/DDBJ whole genome shotgun (WGS) entry which is preliminary data.</text>
</comment>
<dbReference type="Pfam" id="PF14276">
    <property type="entry name" value="DUF4363"/>
    <property type="match status" value="1"/>
</dbReference>
<name>A0A9D1SW53_9FIRM</name>
<sequence length="125" mass="13826">MKRLAVAVAVLLAIIAAGAVEAVYVDKVFDELAGRISLLESAIKDPEDDAIGEVRELTEWWEKRRHILELFTYSPDMRAFSVALAETEGSLECGDDKNALSKCQSLLTMAGNIHDMLDFNLQDIV</sequence>
<gene>
    <name evidence="1" type="ORF">IAC73_00930</name>
</gene>
<reference evidence="1" key="2">
    <citation type="journal article" date="2021" name="PeerJ">
        <title>Extensive microbial diversity within the chicken gut microbiome revealed by metagenomics and culture.</title>
        <authorList>
            <person name="Gilroy R."/>
            <person name="Ravi A."/>
            <person name="Getino M."/>
            <person name="Pursley I."/>
            <person name="Horton D.L."/>
            <person name="Alikhan N.F."/>
            <person name="Baker D."/>
            <person name="Gharbi K."/>
            <person name="Hall N."/>
            <person name="Watson M."/>
            <person name="Adriaenssens E.M."/>
            <person name="Foster-Nyarko E."/>
            <person name="Jarju S."/>
            <person name="Secka A."/>
            <person name="Antonio M."/>
            <person name="Oren A."/>
            <person name="Chaudhuri R.R."/>
            <person name="La Ragione R."/>
            <person name="Hildebrand F."/>
            <person name="Pallen M.J."/>
        </authorList>
    </citation>
    <scope>NUCLEOTIDE SEQUENCE</scope>
    <source>
        <strain evidence="1">10406</strain>
    </source>
</reference>
<accession>A0A9D1SW53</accession>
<organism evidence="1 2">
    <name type="scientific">Candidatus Limadaptatus stercoripullorum</name>
    <dbReference type="NCBI Taxonomy" id="2840846"/>
    <lineage>
        <taxon>Bacteria</taxon>
        <taxon>Bacillati</taxon>
        <taxon>Bacillota</taxon>
        <taxon>Clostridia</taxon>
        <taxon>Eubacteriales</taxon>
        <taxon>Candidatus Limadaptatus</taxon>
    </lineage>
</organism>
<proteinExistence type="predicted"/>
<dbReference type="AlphaFoldDB" id="A0A9D1SW53"/>
<evidence type="ECO:0000313" key="2">
    <source>
        <dbReference type="Proteomes" id="UP000886857"/>
    </source>
</evidence>